<evidence type="ECO:0000313" key="2">
    <source>
        <dbReference type="EMBL" id="KAJ7204846.1"/>
    </source>
</evidence>
<organism evidence="2 3">
    <name type="scientific">Mycena pura</name>
    <dbReference type="NCBI Taxonomy" id="153505"/>
    <lineage>
        <taxon>Eukaryota</taxon>
        <taxon>Fungi</taxon>
        <taxon>Dikarya</taxon>
        <taxon>Basidiomycota</taxon>
        <taxon>Agaricomycotina</taxon>
        <taxon>Agaricomycetes</taxon>
        <taxon>Agaricomycetidae</taxon>
        <taxon>Agaricales</taxon>
        <taxon>Marasmiineae</taxon>
        <taxon>Mycenaceae</taxon>
        <taxon>Mycena</taxon>
    </lineage>
</organism>
<accession>A0AAD6VB82</accession>
<feature type="region of interest" description="Disordered" evidence="1">
    <location>
        <begin position="54"/>
        <end position="76"/>
    </location>
</feature>
<dbReference type="Proteomes" id="UP001219525">
    <property type="component" value="Unassembled WGS sequence"/>
</dbReference>
<dbReference type="EMBL" id="JARJCW010000046">
    <property type="protein sequence ID" value="KAJ7204846.1"/>
    <property type="molecule type" value="Genomic_DNA"/>
</dbReference>
<sequence>MHTVQEPHHHVVLHLPVHSRYSVYKDGHGSGSGYKSINPYPNPGNPDPCPLVTQTRGSGSVKLPTRDPYPADPTRKPVGPKTWICPHCKDCPELEKCIVRKKAQERSVADIAKMTGVLLSSTETTDVLGYSLEVGGVQYQAFSKESLHDLRHNHSLAAKYAMKKKRGKKTQVGGTMRLVGSRHATGGGRGDKYRMYAHHSADTEEGVEALMAAARDSDTLLNAVRAWAPEAFKEI</sequence>
<evidence type="ECO:0000256" key="1">
    <source>
        <dbReference type="SAM" id="MobiDB-lite"/>
    </source>
</evidence>
<dbReference type="AlphaFoldDB" id="A0AAD6VB82"/>
<name>A0AAD6VB82_9AGAR</name>
<keyword evidence="3" id="KW-1185">Reference proteome</keyword>
<comment type="caution">
    <text evidence="2">The sequence shown here is derived from an EMBL/GenBank/DDBJ whole genome shotgun (WGS) entry which is preliminary data.</text>
</comment>
<protein>
    <submittedName>
        <fullName evidence="2">Uncharacterized protein</fullName>
    </submittedName>
</protein>
<proteinExistence type="predicted"/>
<reference evidence="2" key="1">
    <citation type="submission" date="2023-03" db="EMBL/GenBank/DDBJ databases">
        <title>Massive genome expansion in bonnet fungi (Mycena s.s.) driven by repeated elements and novel gene families across ecological guilds.</title>
        <authorList>
            <consortium name="Lawrence Berkeley National Laboratory"/>
            <person name="Harder C.B."/>
            <person name="Miyauchi S."/>
            <person name="Viragh M."/>
            <person name="Kuo A."/>
            <person name="Thoen E."/>
            <person name="Andreopoulos B."/>
            <person name="Lu D."/>
            <person name="Skrede I."/>
            <person name="Drula E."/>
            <person name="Henrissat B."/>
            <person name="Morin E."/>
            <person name="Kohler A."/>
            <person name="Barry K."/>
            <person name="LaButti K."/>
            <person name="Morin E."/>
            <person name="Salamov A."/>
            <person name="Lipzen A."/>
            <person name="Mereny Z."/>
            <person name="Hegedus B."/>
            <person name="Baldrian P."/>
            <person name="Stursova M."/>
            <person name="Weitz H."/>
            <person name="Taylor A."/>
            <person name="Grigoriev I.V."/>
            <person name="Nagy L.G."/>
            <person name="Martin F."/>
            <person name="Kauserud H."/>
        </authorList>
    </citation>
    <scope>NUCLEOTIDE SEQUENCE</scope>
    <source>
        <strain evidence="2">9144</strain>
    </source>
</reference>
<gene>
    <name evidence="2" type="ORF">GGX14DRAFT_398173</name>
</gene>
<evidence type="ECO:0000313" key="3">
    <source>
        <dbReference type="Proteomes" id="UP001219525"/>
    </source>
</evidence>